<feature type="domain" description="GST C-terminal" evidence="5">
    <location>
        <begin position="120"/>
        <end position="227"/>
    </location>
</feature>
<dbReference type="SFLD" id="SFLDG01152">
    <property type="entry name" value="Main.3:_Omega-_and_Tau-like"/>
    <property type="match status" value="1"/>
</dbReference>
<comment type="caution">
    <text evidence="6">The sequence shown here is derived from an EMBL/GenBank/DDBJ whole genome shotgun (WGS) entry which is preliminary data.</text>
</comment>
<dbReference type="PROSITE" id="PS50404">
    <property type="entry name" value="GST_NTER"/>
    <property type="match status" value="1"/>
</dbReference>
<dbReference type="GO" id="GO:0006749">
    <property type="term" value="P:glutathione metabolic process"/>
    <property type="evidence" value="ECO:0007669"/>
    <property type="project" value="InterPro"/>
</dbReference>
<dbReference type="InterPro" id="IPR040079">
    <property type="entry name" value="Glutathione_S-Trfase"/>
</dbReference>
<dbReference type="SFLD" id="SFLDG00358">
    <property type="entry name" value="Main_(cytGST)"/>
    <property type="match status" value="1"/>
</dbReference>
<dbReference type="PANTHER" id="PTHR11260">
    <property type="entry name" value="GLUTATHIONE S-TRANSFERASE, GST, SUPERFAMILY, GST DOMAIN CONTAINING"/>
    <property type="match status" value="1"/>
</dbReference>
<evidence type="ECO:0000256" key="1">
    <source>
        <dbReference type="ARBA" id="ARBA00022679"/>
    </source>
</evidence>
<dbReference type="AlphaFoldDB" id="A0A6A6KH14"/>
<evidence type="ECO:0000256" key="2">
    <source>
        <dbReference type="ARBA" id="ARBA00047960"/>
    </source>
</evidence>
<dbReference type="PANTHER" id="PTHR11260:SF775">
    <property type="entry name" value="GLUTATHIONE S-TRANSFERASE U10"/>
    <property type="match status" value="1"/>
</dbReference>
<dbReference type="SUPFAM" id="SSF47616">
    <property type="entry name" value="GST C-terminal domain-like"/>
    <property type="match status" value="1"/>
</dbReference>
<dbReference type="SUPFAM" id="SSF52833">
    <property type="entry name" value="Thioredoxin-like"/>
    <property type="match status" value="1"/>
</dbReference>
<dbReference type="Proteomes" id="UP000467840">
    <property type="component" value="Chromosome 8"/>
</dbReference>
<keyword evidence="1 3" id="KW-0808">Transferase</keyword>
<evidence type="ECO:0000259" key="4">
    <source>
        <dbReference type="PROSITE" id="PS50404"/>
    </source>
</evidence>
<dbReference type="Gene3D" id="3.40.30.10">
    <property type="entry name" value="Glutaredoxin"/>
    <property type="match status" value="1"/>
</dbReference>
<reference evidence="6 7" key="1">
    <citation type="journal article" date="2020" name="Mol. Plant">
        <title>The Chromosome-Based Rubber Tree Genome Provides New Insights into Spurge Genome Evolution and Rubber Biosynthesis.</title>
        <authorList>
            <person name="Liu J."/>
            <person name="Shi C."/>
            <person name="Shi C.C."/>
            <person name="Li W."/>
            <person name="Zhang Q.J."/>
            <person name="Zhang Y."/>
            <person name="Li K."/>
            <person name="Lu H.F."/>
            <person name="Shi C."/>
            <person name="Zhu S.T."/>
            <person name="Xiao Z.Y."/>
            <person name="Nan H."/>
            <person name="Yue Y."/>
            <person name="Zhu X.G."/>
            <person name="Wu Y."/>
            <person name="Hong X.N."/>
            <person name="Fan G.Y."/>
            <person name="Tong Y."/>
            <person name="Zhang D."/>
            <person name="Mao C.L."/>
            <person name="Liu Y.L."/>
            <person name="Hao S.J."/>
            <person name="Liu W.Q."/>
            <person name="Lv M.Q."/>
            <person name="Zhang H.B."/>
            <person name="Liu Y."/>
            <person name="Hu-Tang G.R."/>
            <person name="Wang J.P."/>
            <person name="Wang J.H."/>
            <person name="Sun Y.H."/>
            <person name="Ni S.B."/>
            <person name="Chen W.B."/>
            <person name="Zhang X.C."/>
            <person name="Jiao Y.N."/>
            <person name="Eichler E.E."/>
            <person name="Li G.H."/>
            <person name="Liu X."/>
            <person name="Gao L.Z."/>
        </authorList>
    </citation>
    <scope>NUCLEOTIDE SEQUENCE [LARGE SCALE GENOMIC DNA]</scope>
    <source>
        <strain evidence="7">cv. GT1</strain>
        <tissue evidence="6">Leaf</tissue>
    </source>
</reference>
<dbReference type="PROSITE" id="PS50405">
    <property type="entry name" value="GST_CTER"/>
    <property type="match status" value="1"/>
</dbReference>
<evidence type="ECO:0000256" key="3">
    <source>
        <dbReference type="RuleBase" id="RU369102"/>
    </source>
</evidence>
<comment type="function">
    <text evidence="3">Is involved in the conjugation of reduced glutathione to a wide number of exogenous and endogenous hydrophobic electrophiles.</text>
</comment>
<dbReference type="EC" id="2.5.1.18" evidence="3"/>
<comment type="catalytic activity">
    <reaction evidence="2 3">
        <text>RX + glutathione = an S-substituted glutathione + a halide anion + H(+)</text>
        <dbReference type="Rhea" id="RHEA:16437"/>
        <dbReference type="ChEBI" id="CHEBI:15378"/>
        <dbReference type="ChEBI" id="CHEBI:16042"/>
        <dbReference type="ChEBI" id="CHEBI:17792"/>
        <dbReference type="ChEBI" id="CHEBI:57925"/>
        <dbReference type="ChEBI" id="CHEBI:90779"/>
        <dbReference type="EC" id="2.5.1.18"/>
    </reaction>
</comment>
<dbReference type="GO" id="GO:0005829">
    <property type="term" value="C:cytosol"/>
    <property type="evidence" value="ECO:0007669"/>
    <property type="project" value="UniProtKB-SubCell"/>
</dbReference>
<dbReference type="InterPro" id="IPR036249">
    <property type="entry name" value="Thioredoxin-like_sf"/>
</dbReference>
<dbReference type="InterPro" id="IPR045073">
    <property type="entry name" value="Omega/Tau-like"/>
</dbReference>
<keyword evidence="3" id="KW-0963">Cytoplasm</keyword>
<dbReference type="InterPro" id="IPR010987">
    <property type="entry name" value="Glutathione-S-Trfase_C-like"/>
</dbReference>
<sequence>MTTQGEQHHRDVKKAMEALEILEGELKIKSKKFSGGGDTADAWFSPYALRVQWALKLKGIPYQVIEEDVYSKSPLLLKHNPVNRKVPVLLHQCKAIVDSLRIIEYIDETWNHSPLLMPQDPYDKAMARFWADFTEEKLHKAIRRTKVFKGEEKEREVNQAKEALQVLDGLLKGKEFFGGDSIGYLDIALGWVTVWLEVLKNLLVLEYLRAKSVLTYTNGCTNLCSYK</sequence>
<feature type="domain" description="GST N-terminal" evidence="4">
    <location>
        <begin position="35"/>
        <end position="114"/>
    </location>
</feature>
<name>A0A6A6KH14_HEVBR</name>
<evidence type="ECO:0000259" key="5">
    <source>
        <dbReference type="PROSITE" id="PS50405"/>
    </source>
</evidence>
<organism evidence="6 7">
    <name type="scientific">Hevea brasiliensis</name>
    <name type="common">Para rubber tree</name>
    <name type="synonym">Siphonia brasiliensis</name>
    <dbReference type="NCBI Taxonomy" id="3981"/>
    <lineage>
        <taxon>Eukaryota</taxon>
        <taxon>Viridiplantae</taxon>
        <taxon>Streptophyta</taxon>
        <taxon>Embryophyta</taxon>
        <taxon>Tracheophyta</taxon>
        <taxon>Spermatophyta</taxon>
        <taxon>Magnoliopsida</taxon>
        <taxon>eudicotyledons</taxon>
        <taxon>Gunneridae</taxon>
        <taxon>Pentapetalae</taxon>
        <taxon>rosids</taxon>
        <taxon>fabids</taxon>
        <taxon>Malpighiales</taxon>
        <taxon>Euphorbiaceae</taxon>
        <taxon>Crotonoideae</taxon>
        <taxon>Micrandreae</taxon>
        <taxon>Hevea</taxon>
    </lineage>
</organism>
<comment type="subcellular location">
    <subcellularLocation>
        <location evidence="3">Cytoplasm</location>
        <location evidence="3">Cytosol</location>
    </subcellularLocation>
</comment>
<evidence type="ECO:0000313" key="6">
    <source>
        <dbReference type="EMBL" id="KAF2288067.1"/>
    </source>
</evidence>
<dbReference type="InterPro" id="IPR045074">
    <property type="entry name" value="GST_C_Tau"/>
</dbReference>
<dbReference type="SFLD" id="SFLDS00019">
    <property type="entry name" value="Glutathione_Transferase_(cytos"/>
    <property type="match status" value="1"/>
</dbReference>
<accession>A0A6A6KH14</accession>
<dbReference type="InterPro" id="IPR004045">
    <property type="entry name" value="Glutathione_S-Trfase_N"/>
</dbReference>
<dbReference type="CDD" id="cd03185">
    <property type="entry name" value="GST_C_Tau"/>
    <property type="match status" value="1"/>
</dbReference>
<gene>
    <name evidence="6" type="ORF">GH714_004249</name>
</gene>
<comment type="similarity">
    <text evidence="3">Belongs to the GST superfamily.</text>
</comment>
<dbReference type="Gene3D" id="1.20.1050.10">
    <property type="match status" value="1"/>
</dbReference>
<dbReference type="InterPro" id="IPR036282">
    <property type="entry name" value="Glutathione-S-Trfase_C_sf"/>
</dbReference>
<proteinExistence type="inferred from homology"/>
<dbReference type="Pfam" id="PF13409">
    <property type="entry name" value="GST_N_2"/>
    <property type="match status" value="1"/>
</dbReference>
<dbReference type="Pfam" id="PF13410">
    <property type="entry name" value="GST_C_2"/>
    <property type="match status" value="1"/>
</dbReference>
<dbReference type="EMBL" id="JAAGAX010000016">
    <property type="protein sequence ID" value="KAF2288067.1"/>
    <property type="molecule type" value="Genomic_DNA"/>
</dbReference>
<protein>
    <recommendedName>
        <fullName evidence="3">Glutathione S-transferase</fullName>
        <ecNumber evidence="3">2.5.1.18</ecNumber>
    </recommendedName>
</protein>
<evidence type="ECO:0000313" key="7">
    <source>
        <dbReference type="Proteomes" id="UP000467840"/>
    </source>
</evidence>
<keyword evidence="7" id="KW-1185">Reference proteome</keyword>
<dbReference type="CDD" id="cd03058">
    <property type="entry name" value="GST_N_Tau"/>
    <property type="match status" value="1"/>
</dbReference>
<dbReference type="GO" id="GO:0004364">
    <property type="term" value="F:glutathione transferase activity"/>
    <property type="evidence" value="ECO:0007669"/>
    <property type="project" value="UniProtKB-UniRule"/>
</dbReference>